<gene>
    <name evidence="2" type="ORF">QWI16_07330</name>
</gene>
<evidence type="ECO:0000313" key="3">
    <source>
        <dbReference type="Proteomes" id="UP001168380"/>
    </source>
</evidence>
<dbReference type="Pfam" id="PF19661">
    <property type="entry name" value="DUF6164"/>
    <property type="match status" value="1"/>
</dbReference>
<evidence type="ECO:0000313" key="2">
    <source>
        <dbReference type="EMBL" id="MDO3381984.1"/>
    </source>
</evidence>
<dbReference type="Proteomes" id="UP001168380">
    <property type="component" value="Unassembled WGS sequence"/>
</dbReference>
<dbReference type="RefSeq" id="WP_302712136.1">
    <property type="nucleotide sequence ID" value="NZ_JAULRT010000047.1"/>
</dbReference>
<reference evidence="2" key="1">
    <citation type="submission" date="2023-07" db="EMBL/GenBank/DDBJ databases">
        <title>Gilvimarinus algae sp. nov., isolated from the surface of Kelp.</title>
        <authorList>
            <person name="Sun Y.Y."/>
            <person name="Gong Y."/>
            <person name="Du Z.J."/>
        </authorList>
    </citation>
    <scope>NUCLEOTIDE SEQUENCE</scope>
    <source>
        <strain evidence="2">SDUM040014</strain>
    </source>
</reference>
<dbReference type="EMBL" id="JAULRT010000047">
    <property type="protein sequence ID" value="MDO3381984.1"/>
    <property type="molecule type" value="Genomic_DNA"/>
</dbReference>
<organism evidence="2 3">
    <name type="scientific">Gilvimarinus algae</name>
    <dbReference type="NCBI Taxonomy" id="3058037"/>
    <lineage>
        <taxon>Bacteria</taxon>
        <taxon>Pseudomonadati</taxon>
        <taxon>Pseudomonadota</taxon>
        <taxon>Gammaproteobacteria</taxon>
        <taxon>Cellvibrionales</taxon>
        <taxon>Cellvibrionaceae</taxon>
        <taxon>Gilvimarinus</taxon>
    </lineage>
</organism>
<sequence>MAVLLMKTGGASAEEVDGMIVRLDEAGIANYTTEAGRWRLGVDGLWLVHKEELDEATSLLAAYQREFSRDSRECYRAMAARGETGFGHQLKRHPLKVCLGLVGVAAILALSILPFIRGL</sequence>
<accession>A0ABT8TEM6</accession>
<dbReference type="InterPro" id="IPR046162">
    <property type="entry name" value="DUF6164"/>
</dbReference>
<keyword evidence="1" id="KW-0472">Membrane</keyword>
<comment type="caution">
    <text evidence="2">The sequence shown here is derived from an EMBL/GenBank/DDBJ whole genome shotgun (WGS) entry which is preliminary data.</text>
</comment>
<proteinExistence type="predicted"/>
<feature type="transmembrane region" description="Helical" evidence="1">
    <location>
        <begin position="97"/>
        <end position="116"/>
    </location>
</feature>
<name>A0ABT8TEM6_9GAMM</name>
<evidence type="ECO:0000256" key="1">
    <source>
        <dbReference type="SAM" id="Phobius"/>
    </source>
</evidence>
<protein>
    <submittedName>
        <fullName evidence="2">DUF6164 family protein</fullName>
    </submittedName>
</protein>
<keyword evidence="3" id="KW-1185">Reference proteome</keyword>
<keyword evidence="1" id="KW-0812">Transmembrane</keyword>
<keyword evidence="1" id="KW-1133">Transmembrane helix</keyword>